<protein>
    <submittedName>
        <fullName evidence="1">Uncharacterized protein</fullName>
    </submittedName>
</protein>
<name>A0A418WTB7_9PROT</name>
<dbReference type="OrthoDB" id="7375697at2"/>
<comment type="caution">
    <text evidence="1">The sequence shown here is derived from an EMBL/GenBank/DDBJ whole genome shotgun (WGS) entry which is preliminary data.</text>
</comment>
<gene>
    <name evidence="1" type="ORF">D3874_00780</name>
</gene>
<evidence type="ECO:0000313" key="2">
    <source>
        <dbReference type="Proteomes" id="UP000284605"/>
    </source>
</evidence>
<evidence type="ECO:0000313" key="1">
    <source>
        <dbReference type="EMBL" id="RJF94416.1"/>
    </source>
</evidence>
<accession>A0A418WTB7</accession>
<dbReference type="EMBL" id="QYUK01000008">
    <property type="protein sequence ID" value="RJF94416.1"/>
    <property type="molecule type" value="Genomic_DNA"/>
</dbReference>
<dbReference type="RefSeq" id="WP_119775420.1">
    <property type="nucleotide sequence ID" value="NZ_QYUK01000008.1"/>
</dbReference>
<organism evidence="1 2">
    <name type="scientific">Oleomonas cavernae</name>
    <dbReference type="NCBI Taxonomy" id="2320859"/>
    <lineage>
        <taxon>Bacteria</taxon>
        <taxon>Pseudomonadati</taxon>
        <taxon>Pseudomonadota</taxon>
        <taxon>Alphaproteobacteria</taxon>
        <taxon>Acetobacterales</taxon>
        <taxon>Acetobacteraceae</taxon>
        <taxon>Oleomonas</taxon>
    </lineage>
</organism>
<dbReference type="AlphaFoldDB" id="A0A418WTB7"/>
<keyword evidence="2" id="KW-1185">Reference proteome</keyword>
<reference evidence="1 2" key="1">
    <citation type="submission" date="2018-09" db="EMBL/GenBank/DDBJ databases">
        <authorList>
            <person name="Zhu H."/>
        </authorList>
    </citation>
    <scope>NUCLEOTIDE SEQUENCE [LARGE SCALE GENOMIC DNA]</scope>
    <source>
        <strain evidence="1 2">K1W22B-8</strain>
    </source>
</reference>
<dbReference type="Proteomes" id="UP000284605">
    <property type="component" value="Unassembled WGS sequence"/>
</dbReference>
<sequence length="249" mass="26640">MGEPGFGYRPPRIRLFDAQLKLDPSIEQMMLELQAKMAGPQMTQQWLQPNFQLLLPHWEAILGPGPNPVFLPVPPPAYTPTAGPGFQPIGPPAPAYTRGDGPATAKPGELSDVLKAIYKLPAVQELAKQAKDQGERQLKELHSEWQSAGTADRVLMISVTGVVVGGMVTTILANEPTRNLAFGFIKNKDIPIPGVKGLSFKIMDGGAGATVPLGVPGLSAKGYYTAPDGKAPDYGATVTFDVIEFLKKK</sequence>
<proteinExistence type="predicted"/>